<accession>A0A0A7PCS9</accession>
<keyword evidence="3" id="KW-1185">Reference proteome</keyword>
<dbReference type="AlphaFoldDB" id="A0A0A7PCS9"/>
<gene>
    <name evidence="2" type="ORF">SKP52_00290</name>
</gene>
<dbReference type="Pfam" id="PF12728">
    <property type="entry name" value="HTH_17"/>
    <property type="match status" value="1"/>
</dbReference>
<name>A0A0A7PCS9_9SPHN</name>
<reference evidence="2 3" key="1">
    <citation type="journal article" date="2015" name="Int. J. Syst. Evol. Microbiol.">
        <title>Description of Sphingopyxis fribergensis sp. nov. - a soil bacterium with the ability to degrade styrene and phenylacetic acid.</title>
        <authorList>
            <person name="Oelschlagel M."/>
            <person name="Ruckert C."/>
            <person name="Kalinowski J."/>
            <person name="Schmidt G."/>
            <person name="Schlomann M."/>
            <person name="Tischler D."/>
        </authorList>
    </citation>
    <scope>NUCLEOTIDE SEQUENCE [LARGE SCALE GENOMIC DNA]</scope>
    <source>
        <strain evidence="2 3">Kp5.2</strain>
    </source>
</reference>
<dbReference type="HOGENOM" id="CLU_140176_14_3_5"/>
<dbReference type="NCBIfam" id="TIGR01764">
    <property type="entry name" value="excise"/>
    <property type="match status" value="1"/>
</dbReference>
<dbReference type="OrthoDB" id="7226381at2"/>
<protein>
    <recommendedName>
        <fullName evidence="1">Helix-turn-helix domain-containing protein</fullName>
    </recommendedName>
</protein>
<evidence type="ECO:0000313" key="3">
    <source>
        <dbReference type="Proteomes" id="UP000030907"/>
    </source>
</evidence>
<evidence type="ECO:0000259" key="1">
    <source>
        <dbReference type="Pfam" id="PF12728"/>
    </source>
</evidence>
<dbReference type="InterPro" id="IPR010093">
    <property type="entry name" value="SinI_DNA-bd"/>
</dbReference>
<dbReference type="Proteomes" id="UP000030907">
    <property type="component" value="Chromosome"/>
</dbReference>
<dbReference type="InterPro" id="IPR041657">
    <property type="entry name" value="HTH_17"/>
</dbReference>
<evidence type="ECO:0000313" key="2">
    <source>
        <dbReference type="EMBL" id="AJA07008.1"/>
    </source>
</evidence>
<feature type="domain" description="Helix-turn-helix" evidence="1">
    <location>
        <begin position="5"/>
        <end position="52"/>
    </location>
</feature>
<dbReference type="KEGG" id="sphk:SKP52_00290"/>
<sequence>MEPLVLSINETAKVLGIGRSSVYALIKSGSLDAIRIGTRTLLTTESIRRLTQSAN</sequence>
<dbReference type="EMBL" id="CP009122">
    <property type="protein sequence ID" value="AJA07008.1"/>
    <property type="molecule type" value="Genomic_DNA"/>
</dbReference>
<proteinExistence type="predicted"/>
<organism evidence="2 3">
    <name type="scientific">Sphingopyxis fribergensis</name>
    <dbReference type="NCBI Taxonomy" id="1515612"/>
    <lineage>
        <taxon>Bacteria</taxon>
        <taxon>Pseudomonadati</taxon>
        <taxon>Pseudomonadota</taxon>
        <taxon>Alphaproteobacteria</taxon>
        <taxon>Sphingomonadales</taxon>
        <taxon>Sphingomonadaceae</taxon>
        <taxon>Sphingopyxis</taxon>
    </lineage>
</organism>
<dbReference type="GO" id="GO:0003677">
    <property type="term" value="F:DNA binding"/>
    <property type="evidence" value="ECO:0007669"/>
    <property type="project" value="InterPro"/>
</dbReference>
<dbReference type="RefSeq" id="WP_039570416.1">
    <property type="nucleotide sequence ID" value="NZ_CP009122.1"/>
</dbReference>